<reference evidence="2 3" key="1">
    <citation type="submission" date="2020-08" db="EMBL/GenBank/DDBJ databases">
        <title>Functional genomics of gut bacteria from endangered species of beetles.</title>
        <authorList>
            <person name="Carlos-Shanley C."/>
        </authorList>
    </citation>
    <scope>NUCLEOTIDE SEQUENCE [LARGE SCALE GENOMIC DNA]</scope>
    <source>
        <strain evidence="2 3">S00142</strain>
    </source>
</reference>
<feature type="compositionally biased region" description="Basic and acidic residues" evidence="1">
    <location>
        <begin position="79"/>
        <end position="100"/>
    </location>
</feature>
<evidence type="ECO:0000313" key="2">
    <source>
        <dbReference type="EMBL" id="MBB4804610.1"/>
    </source>
</evidence>
<feature type="compositionally biased region" description="Acidic residues" evidence="1">
    <location>
        <begin position="50"/>
        <end position="78"/>
    </location>
</feature>
<proteinExistence type="predicted"/>
<name>A0A7W7J231_9FLAO</name>
<dbReference type="AlphaFoldDB" id="A0A7W7J231"/>
<sequence>MITDRYTYYEDENQDYSEQYQDPFDERFLFEENQLSGNDFLKATDKNIDDDFDFEQNTPDDLDDDIEDLDPNDMDDDLIERYDENDRDPETFSDDGYKVD</sequence>
<dbReference type="Proteomes" id="UP000561681">
    <property type="component" value="Unassembled WGS sequence"/>
</dbReference>
<dbReference type="EMBL" id="JACHLD010000012">
    <property type="protein sequence ID" value="MBB4804610.1"/>
    <property type="molecule type" value="Genomic_DNA"/>
</dbReference>
<dbReference type="RefSeq" id="WP_184168002.1">
    <property type="nucleotide sequence ID" value="NZ_JACHLD010000012.1"/>
</dbReference>
<accession>A0A7W7J231</accession>
<protein>
    <submittedName>
        <fullName evidence="2">Uncharacterized protein</fullName>
    </submittedName>
</protein>
<keyword evidence="3" id="KW-1185">Reference proteome</keyword>
<gene>
    <name evidence="2" type="ORF">HNP37_004707</name>
</gene>
<comment type="caution">
    <text evidence="2">The sequence shown here is derived from an EMBL/GenBank/DDBJ whole genome shotgun (WGS) entry which is preliminary data.</text>
</comment>
<evidence type="ECO:0000313" key="3">
    <source>
        <dbReference type="Proteomes" id="UP000561681"/>
    </source>
</evidence>
<organism evidence="2 3">
    <name type="scientific">Flavobacterium nitrogenifigens</name>
    <dbReference type="NCBI Taxonomy" id="1617283"/>
    <lineage>
        <taxon>Bacteria</taxon>
        <taxon>Pseudomonadati</taxon>
        <taxon>Bacteroidota</taxon>
        <taxon>Flavobacteriia</taxon>
        <taxon>Flavobacteriales</taxon>
        <taxon>Flavobacteriaceae</taxon>
        <taxon>Flavobacterium</taxon>
    </lineage>
</organism>
<evidence type="ECO:0000256" key="1">
    <source>
        <dbReference type="SAM" id="MobiDB-lite"/>
    </source>
</evidence>
<feature type="region of interest" description="Disordered" evidence="1">
    <location>
        <begin position="50"/>
        <end position="100"/>
    </location>
</feature>